<organism evidence="5 6">
    <name type="scientific">Nannocystis pusilla</name>
    <dbReference type="NCBI Taxonomy" id="889268"/>
    <lineage>
        <taxon>Bacteria</taxon>
        <taxon>Pseudomonadati</taxon>
        <taxon>Myxococcota</taxon>
        <taxon>Polyangia</taxon>
        <taxon>Nannocystales</taxon>
        <taxon>Nannocystaceae</taxon>
        <taxon>Nannocystis</taxon>
    </lineage>
</organism>
<evidence type="ECO:0000256" key="2">
    <source>
        <dbReference type="ARBA" id="ARBA00022840"/>
    </source>
</evidence>
<dbReference type="Gene3D" id="1.10.8.60">
    <property type="match status" value="1"/>
</dbReference>
<feature type="domain" description="Sigma-54 factor interaction" evidence="4">
    <location>
        <begin position="174"/>
        <end position="401"/>
    </location>
</feature>
<accession>A0A9X3ET60</accession>
<dbReference type="PANTHER" id="PTHR32071">
    <property type="entry name" value="TRANSCRIPTIONAL REGULATORY PROTEIN"/>
    <property type="match status" value="1"/>
</dbReference>
<dbReference type="Gene3D" id="2.60.200.20">
    <property type="match status" value="1"/>
</dbReference>
<sequence>MTLRAPHESTWDDRVSPRERGGGAQKMTPALALVWSLEEPERVGEVACLPPGVDGPFTLGRAVEPGEDGALPLVLTRLRPFERTVTGALRDGRVSRWQLRIVPHADGALLVEQLGRGGLQVNGHDVDSAVVVPGDVVTAVDRFSLLYTHRPSDWPREPAGVEPFPFGEADAFGMVGESAAAWALRYALAFVASQGEHVLVHGPSGAGKELIVRAIHQRSGRRTLVARNATTIPESLLDAELYGNIKDYPHPGAPDRVGMLGEAHEGTLFLDEIGELPHAHQAHLLRVMDCGQYTRLGEAGSRTVDVRFVCATNRDPDDLKHDLRARFIHTVAVPGLDERPEDIPLLVRHLLRDAPVEGLSARRSGGDGPPLPDAGLIGALVHHPYKGHVRELKALLLRSIAASVGDRLTAPPDLEARGAAPRLPEPSTEPADLTREQIVAALEQCGGVREKAWRLLGLRSRDQLKRLMKKLDIG</sequence>
<evidence type="ECO:0000259" key="4">
    <source>
        <dbReference type="PROSITE" id="PS50045"/>
    </source>
</evidence>
<proteinExistence type="predicted"/>
<keyword evidence="6" id="KW-1185">Reference proteome</keyword>
<gene>
    <name evidence="5" type="ORF">OV079_28130</name>
</gene>
<evidence type="ECO:0000256" key="1">
    <source>
        <dbReference type="ARBA" id="ARBA00022741"/>
    </source>
</evidence>
<dbReference type="Gene3D" id="1.10.10.60">
    <property type="entry name" value="Homeodomain-like"/>
    <property type="match status" value="1"/>
</dbReference>
<evidence type="ECO:0000313" key="6">
    <source>
        <dbReference type="Proteomes" id="UP001150924"/>
    </source>
</evidence>
<evidence type="ECO:0000313" key="5">
    <source>
        <dbReference type="EMBL" id="MCY1009365.1"/>
    </source>
</evidence>
<dbReference type="SUPFAM" id="SSF52540">
    <property type="entry name" value="P-loop containing nucleoside triphosphate hydrolases"/>
    <property type="match status" value="1"/>
</dbReference>
<dbReference type="InterPro" id="IPR008984">
    <property type="entry name" value="SMAD_FHA_dom_sf"/>
</dbReference>
<dbReference type="SMART" id="SM00382">
    <property type="entry name" value="AAA"/>
    <property type="match status" value="1"/>
</dbReference>
<dbReference type="Proteomes" id="UP001150924">
    <property type="component" value="Unassembled WGS sequence"/>
</dbReference>
<dbReference type="CDD" id="cd00009">
    <property type="entry name" value="AAA"/>
    <property type="match status" value="1"/>
</dbReference>
<protein>
    <submittedName>
        <fullName evidence="5">Sigma 54-interacting transcriptional regulator</fullName>
    </submittedName>
</protein>
<dbReference type="InterPro" id="IPR002078">
    <property type="entry name" value="Sigma_54_int"/>
</dbReference>
<dbReference type="GO" id="GO:0006355">
    <property type="term" value="P:regulation of DNA-templated transcription"/>
    <property type="evidence" value="ECO:0007669"/>
    <property type="project" value="InterPro"/>
</dbReference>
<feature type="region of interest" description="Disordered" evidence="3">
    <location>
        <begin position="1"/>
        <end position="24"/>
    </location>
</feature>
<dbReference type="InterPro" id="IPR003593">
    <property type="entry name" value="AAA+_ATPase"/>
</dbReference>
<keyword evidence="1" id="KW-0547">Nucleotide-binding</keyword>
<reference evidence="5" key="1">
    <citation type="submission" date="2022-11" db="EMBL/GenBank/DDBJ databases">
        <title>Minimal conservation of predation-associated metabolite biosynthetic gene clusters underscores biosynthetic potential of Myxococcota including descriptions for ten novel species: Archangium lansinium sp. nov., Myxococcus landrumus sp. nov., Nannocystis bai.</title>
        <authorList>
            <person name="Ahearne A."/>
            <person name="Stevens C."/>
            <person name="Phillips K."/>
        </authorList>
    </citation>
    <scope>NUCLEOTIDE SEQUENCE</scope>
    <source>
        <strain evidence="5">Na p29</strain>
    </source>
</reference>
<comment type="caution">
    <text evidence="5">The sequence shown here is derived from an EMBL/GenBank/DDBJ whole genome shotgun (WGS) entry which is preliminary data.</text>
</comment>
<dbReference type="EMBL" id="JAPNKE010000002">
    <property type="protein sequence ID" value="MCY1009365.1"/>
    <property type="molecule type" value="Genomic_DNA"/>
</dbReference>
<dbReference type="InterPro" id="IPR027417">
    <property type="entry name" value="P-loop_NTPase"/>
</dbReference>
<dbReference type="RefSeq" id="WP_267772029.1">
    <property type="nucleotide sequence ID" value="NZ_JAPNKE010000002.1"/>
</dbReference>
<dbReference type="PROSITE" id="PS00676">
    <property type="entry name" value="SIGMA54_INTERACT_2"/>
    <property type="match status" value="1"/>
</dbReference>
<name>A0A9X3ET60_9BACT</name>
<dbReference type="AlphaFoldDB" id="A0A9X3ET60"/>
<dbReference type="GO" id="GO:0005524">
    <property type="term" value="F:ATP binding"/>
    <property type="evidence" value="ECO:0007669"/>
    <property type="project" value="UniProtKB-KW"/>
</dbReference>
<dbReference type="InterPro" id="IPR025943">
    <property type="entry name" value="Sigma_54_int_dom_ATP-bd_2"/>
</dbReference>
<dbReference type="SUPFAM" id="SSF49879">
    <property type="entry name" value="SMAD/FHA domain"/>
    <property type="match status" value="1"/>
</dbReference>
<feature type="region of interest" description="Disordered" evidence="3">
    <location>
        <begin position="410"/>
        <end position="432"/>
    </location>
</feature>
<dbReference type="Gene3D" id="3.40.50.300">
    <property type="entry name" value="P-loop containing nucleotide triphosphate hydrolases"/>
    <property type="match status" value="1"/>
</dbReference>
<dbReference type="PROSITE" id="PS50045">
    <property type="entry name" value="SIGMA54_INTERACT_4"/>
    <property type="match status" value="1"/>
</dbReference>
<dbReference type="Pfam" id="PF00158">
    <property type="entry name" value="Sigma54_activat"/>
    <property type="match status" value="1"/>
</dbReference>
<feature type="compositionally biased region" description="Basic and acidic residues" evidence="3">
    <location>
        <begin position="1"/>
        <end position="21"/>
    </location>
</feature>
<evidence type="ECO:0000256" key="3">
    <source>
        <dbReference type="SAM" id="MobiDB-lite"/>
    </source>
</evidence>
<keyword evidence="2" id="KW-0067">ATP-binding</keyword>